<evidence type="ECO:0000256" key="11">
    <source>
        <dbReference type="ARBA" id="ARBA00023170"/>
    </source>
</evidence>
<dbReference type="PRINTS" id="PR00237">
    <property type="entry name" value="GPCRRHODOPSN"/>
</dbReference>
<dbReference type="PROSITE" id="PS50262">
    <property type="entry name" value="G_PROTEIN_RECEP_F1_2"/>
    <property type="match status" value="1"/>
</dbReference>
<reference evidence="17" key="1">
    <citation type="submission" date="2021-11" db="EMBL/GenBank/DDBJ databases">
        <authorList>
            <person name="Schell T."/>
        </authorList>
    </citation>
    <scope>NUCLEOTIDE SEQUENCE</scope>
    <source>
        <strain evidence="17">M5</strain>
    </source>
</reference>
<dbReference type="GO" id="GO:0007601">
    <property type="term" value="P:visual perception"/>
    <property type="evidence" value="ECO:0007669"/>
    <property type="project" value="UniProtKB-KW"/>
</dbReference>
<evidence type="ECO:0000256" key="15">
    <source>
        <dbReference type="SAM" id="Phobius"/>
    </source>
</evidence>
<sequence>MRRKTQASLTGYNMHLEKNQNQQVESDSLQHQHSSVSGRKSRQQKQGKNKNQRSSNSDAAEKRVTVMVACMVGAFMAAWTPYSILALFETFIGVAGQHQQTRHEANRQMEDEKSTDAEENFFNYIGAISPAFATIPSLFAKTSAVLNPLIYGLLNTQFRSAWEKFSKRFLIRRPHRRHRRHNSQEPVMTIQGNKRKKNKQLHQFLNCARSGSPTLIQSATVHLSMKEIVSNESQSAYILTNAQGKQAINSRHHLQHEQEDNEGNKEMELQRRGSKNPAMMSISSTSDPETSVTQPHLQMMRMKSLRNRLQHQQHEEPKEQKMTTAKLAVFRMISESTSCSCTNGDHNVATTTLEEEVSVETSTGMAVNATNKKSAKTSSPG</sequence>
<dbReference type="GO" id="GO:0016020">
    <property type="term" value="C:membrane"/>
    <property type="evidence" value="ECO:0007669"/>
    <property type="project" value="UniProtKB-SubCell"/>
</dbReference>
<evidence type="ECO:0000256" key="6">
    <source>
        <dbReference type="ARBA" id="ARBA00022925"/>
    </source>
</evidence>
<evidence type="ECO:0000259" key="16">
    <source>
        <dbReference type="PROSITE" id="PS50262"/>
    </source>
</evidence>
<dbReference type="InterPro" id="IPR027430">
    <property type="entry name" value="Retinal_BS"/>
</dbReference>
<dbReference type="SUPFAM" id="SSF81321">
    <property type="entry name" value="Family A G protein-coupled receptor-like"/>
    <property type="match status" value="1"/>
</dbReference>
<dbReference type="Gene3D" id="1.20.1070.10">
    <property type="entry name" value="Rhodopsin 7-helix transmembrane proteins"/>
    <property type="match status" value="1"/>
</dbReference>
<keyword evidence="5 15" id="KW-0812">Transmembrane</keyword>
<dbReference type="EMBL" id="CAKKLH010000019">
    <property type="protein sequence ID" value="CAH0099476.1"/>
    <property type="molecule type" value="Genomic_DNA"/>
</dbReference>
<dbReference type="InterPro" id="IPR000276">
    <property type="entry name" value="GPCR_Rhodpsn"/>
</dbReference>
<keyword evidence="18" id="KW-1185">Reference proteome</keyword>
<evidence type="ECO:0000256" key="3">
    <source>
        <dbReference type="ARBA" id="ARBA00022543"/>
    </source>
</evidence>
<keyword evidence="7 15" id="KW-1133">Transmembrane helix</keyword>
<accession>A0A8J2RBM1</accession>
<keyword evidence="3" id="KW-0600">Photoreceptor protein</keyword>
<keyword evidence="8" id="KW-0157">Chromophore</keyword>
<feature type="region of interest" description="Disordered" evidence="14">
    <location>
        <begin position="1"/>
        <end position="59"/>
    </location>
</feature>
<evidence type="ECO:0000256" key="10">
    <source>
        <dbReference type="ARBA" id="ARBA00023136"/>
    </source>
</evidence>
<evidence type="ECO:0000256" key="12">
    <source>
        <dbReference type="ARBA" id="ARBA00023224"/>
    </source>
</evidence>
<evidence type="ECO:0000256" key="5">
    <source>
        <dbReference type="ARBA" id="ARBA00022692"/>
    </source>
</evidence>
<dbReference type="GO" id="GO:0004930">
    <property type="term" value="F:G protein-coupled receptor activity"/>
    <property type="evidence" value="ECO:0007669"/>
    <property type="project" value="UniProtKB-KW"/>
</dbReference>
<keyword evidence="9" id="KW-0297">G-protein coupled receptor</keyword>
<keyword evidence="13" id="KW-0844">Vision</keyword>
<evidence type="ECO:0000256" key="14">
    <source>
        <dbReference type="SAM" id="MobiDB-lite"/>
    </source>
</evidence>
<feature type="compositionally biased region" description="Polar residues" evidence="14">
    <location>
        <begin position="364"/>
        <end position="381"/>
    </location>
</feature>
<dbReference type="GO" id="GO:0009881">
    <property type="term" value="F:photoreceptor activity"/>
    <property type="evidence" value="ECO:0007669"/>
    <property type="project" value="UniProtKB-KW"/>
</dbReference>
<dbReference type="InterPro" id="IPR050125">
    <property type="entry name" value="GPCR_opsins"/>
</dbReference>
<proteinExistence type="inferred from homology"/>
<evidence type="ECO:0000256" key="13">
    <source>
        <dbReference type="ARBA" id="ARBA00023305"/>
    </source>
</evidence>
<dbReference type="PANTHER" id="PTHR24240">
    <property type="entry name" value="OPSIN"/>
    <property type="match status" value="1"/>
</dbReference>
<keyword evidence="10 15" id="KW-0472">Membrane</keyword>
<dbReference type="AlphaFoldDB" id="A0A8J2RBM1"/>
<comment type="caution">
    <text evidence="17">The sequence shown here is derived from an EMBL/GenBank/DDBJ whole genome shotgun (WGS) entry which is preliminary data.</text>
</comment>
<feature type="domain" description="G-protein coupled receptors family 1 profile" evidence="16">
    <location>
        <begin position="1"/>
        <end position="151"/>
    </location>
</feature>
<evidence type="ECO:0000256" key="7">
    <source>
        <dbReference type="ARBA" id="ARBA00022989"/>
    </source>
</evidence>
<evidence type="ECO:0000256" key="2">
    <source>
        <dbReference type="ARBA" id="ARBA00010663"/>
    </source>
</evidence>
<keyword evidence="6" id="KW-0681">Retinal protein</keyword>
<evidence type="ECO:0000256" key="4">
    <source>
        <dbReference type="ARBA" id="ARBA00022606"/>
    </source>
</evidence>
<evidence type="ECO:0000256" key="1">
    <source>
        <dbReference type="ARBA" id="ARBA00004141"/>
    </source>
</evidence>
<keyword evidence="12" id="KW-0807">Transducer</keyword>
<feature type="region of interest" description="Disordered" evidence="14">
    <location>
        <begin position="253"/>
        <end position="293"/>
    </location>
</feature>
<protein>
    <recommendedName>
        <fullName evidence="16">G-protein coupled receptors family 1 profile domain-containing protein</fullName>
    </recommendedName>
</protein>
<organism evidence="17 18">
    <name type="scientific">Daphnia galeata</name>
    <dbReference type="NCBI Taxonomy" id="27404"/>
    <lineage>
        <taxon>Eukaryota</taxon>
        <taxon>Metazoa</taxon>
        <taxon>Ecdysozoa</taxon>
        <taxon>Arthropoda</taxon>
        <taxon>Crustacea</taxon>
        <taxon>Branchiopoda</taxon>
        <taxon>Diplostraca</taxon>
        <taxon>Cladocera</taxon>
        <taxon>Anomopoda</taxon>
        <taxon>Daphniidae</taxon>
        <taxon>Daphnia</taxon>
    </lineage>
</organism>
<dbReference type="PROSITE" id="PS00238">
    <property type="entry name" value="OPSIN"/>
    <property type="match status" value="1"/>
</dbReference>
<feature type="compositionally biased region" description="Basic and acidic residues" evidence="14">
    <location>
        <begin position="255"/>
        <end position="271"/>
    </location>
</feature>
<comment type="subcellular location">
    <subcellularLocation>
        <location evidence="1">Membrane</location>
        <topology evidence="1">Multi-pass membrane protein</topology>
    </subcellularLocation>
</comment>
<keyword evidence="4" id="KW-0716">Sensory transduction</keyword>
<evidence type="ECO:0000313" key="17">
    <source>
        <dbReference type="EMBL" id="CAH0099476.1"/>
    </source>
</evidence>
<keyword evidence="11" id="KW-0675">Receptor</keyword>
<dbReference type="OrthoDB" id="2101615at2759"/>
<comment type="similarity">
    <text evidence="2">Belongs to the G-protein coupled receptor 1 family.</text>
</comment>
<feature type="compositionally biased region" description="Polar residues" evidence="14">
    <location>
        <begin position="1"/>
        <end position="11"/>
    </location>
</feature>
<feature type="region of interest" description="Disordered" evidence="14">
    <location>
        <begin position="355"/>
        <end position="381"/>
    </location>
</feature>
<evidence type="ECO:0000256" key="9">
    <source>
        <dbReference type="ARBA" id="ARBA00023040"/>
    </source>
</evidence>
<name>A0A8J2RBM1_9CRUS</name>
<feature type="transmembrane region" description="Helical" evidence="15">
    <location>
        <begin position="64"/>
        <end position="82"/>
    </location>
</feature>
<dbReference type="GO" id="GO:0007602">
    <property type="term" value="P:phototransduction"/>
    <property type="evidence" value="ECO:0007669"/>
    <property type="project" value="UniProtKB-KW"/>
</dbReference>
<dbReference type="Proteomes" id="UP000789390">
    <property type="component" value="Unassembled WGS sequence"/>
</dbReference>
<gene>
    <name evidence="17" type="ORF">DGAL_LOCUS1615</name>
</gene>
<dbReference type="InterPro" id="IPR017452">
    <property type="entry name" value="GPCR_Rhodpsn_7TM"/>
</dbReference>
<evidence type="ECO:0000313" key="18">
    <source>
        <dbReference type="Proteomes" id="UP000789390"/>
    </source>
</evidence>
<feature type="compositionally biased region" description="Basic residues" evidence="14">
    <location>
        <begin position="39"/>
        <end position="51"/>
    </location>
</feature>
<feature type="compositionally biased region" description="Polar residues" evidence="14">
    <location>
        <begin position="19"/>
        <end position="36"/>
    </location>
</feature>
<feature type="compositionally biased region" description="Polar residues" evidence="14">
    <location>
        <begin position="281"/>
        <end position="293"/>
    </location>
</feature>
<evidence type="ECO:0000256" key="8">
    <source>
        <dbReference type="ARBA" id="ARBA00022991"/>
    </source>
</evidence>